<evidence type="ECO:0000313" key="3">
    <source>
        <dbReference type="Proteomes" id="UP000203261"/>
    </source>
</evidence>
<keyword evidence="3" id="KW-1185">Reference proteome</keyword>
<evidence type="ECO:0000256" key="1">
    <source>
        <dbReference type="SAM" id="MobiDB-lite"/>
    </source>
</evidence>
<dbReference type="KEGG" id="vg:29125403"/>
<reference evidence="2 3" key="1">
    <citation type="submission" date="2015-08" db="EMBL/GenBank/DDBJ databases">
        <authorList>
            <person name="Babu N.S."/>
            <person name="Beckwith C.J."/>
            <person name="Beseler K.G."/>
            <person name="Brison A."/>
            <person name="Carone J.V."/>
            <person name="Caskin T.P."/>
            <person name="Diamond M."/>
            <person name="Durham M.E."/>
            <person name="Foxe J.M."/>
            <person name="Go M."/>
            <person name="Henderson B.A."/>
            <person name="Jones I.B."/>
            <person name="McGettigan J.A."/>
            <person name="Micheletti S.J."/>
            <person name="Nasrallah M.E."/>
            <person name="Ortiz D."/>
            <person name="Piller C.R."/>
            <person name="Privatt S.R."/>
            <person name="Schneider S.L."/>
            <person name="Sharp S."/>
            <person name="Smith T.C."/>
            <person name="Stanton J.D."/>
            <person name="Ullery H.E."/>
            <person name="Wilson R.J."/>
            <person name="Serrano M.G."/>
            <person name="Buck G."/>
            <person name="Lee V."/>
            <person name="Wang Y."/>
            <person name="Carvalho R."/>
            <person name="Voegtly L."/>
            <person name="Shi R."/>
            <person name="Duckworth R."/>
            <person name="Johnson A."/>
            <person name="Loviza R."/>
            <person name="Walstead R."/>
            <person name="Shah Z."/>
            <person name="Kiflezghi M."/>
            <person name="Wade K."/>
            <person name="Ball S.L."/>
            <person name="Bradley K.W."/>
            <person name="Asai D.J."/>
            <person name="Bowman C.A."/>
            <person name="Russell D.A."/>
            <person name="Pope W.H."/>
            <person name="Jacobs-Sera D."/>
            <person name="Hendrix R.W."/>
            <person name="Hatfull G.F."/>
        </authorList>
    </citation>
    <scope>NUCLEOTIDE SEQUENCE [LARGE SCALE GENOMIC DNA]</scope>
</reference>
<accession>A0A127AWL4</accession>
<organism evidence="2 3">
    <name type="scientific">Bacillus phage SP-15</name>
    <dbReference type="NCBI Taxonomy" id="1792032"/>
    <lineage>
        <taxon>Viruses</taxon>
        <taxon>Duplodnaviria</taxon>
        <taxon>Heunggongvirae</taxon>
        <taxon>Uroviricota</taxon>
        <taxon>Caudoviricetes</taxon>
        <taxon>Thornevirus</taxon>
        <taxon>Thornevirus SP15</taxon>
    </lineage>
</organism>
<evidence type="ECO:0000313" key="2">
    <source>
        <dbReference type="EMBL" id="AMM45035.1"/>
    </source>
</evidence>
<dbReference type="RefSeq" id="YP_009302624.1">
    <property type="nucleotide sequence ID" value="NC_031245.1"/>
</dbReference>
<dbReference type="GeneID" id="29125403"/>
<feature type="compositionally biased region" description="Polar residues" evidence="1">
    <location>
        <begin position="128"/>
        <end position="140"/>
    </location>
</feature>
<sequence length="140" mass="15219">MITLDQIKLAAEEASVEGITVAAEFVADTADTYGPQHNAQFRIFKKGGFSQGMTTYGMGGFDGMKIHDAMAPFTRDVRYDFTQLDPHIRFRIEQGTVEFDQEFVTKILKAVVRSLGGVYPEAPPVTPPSNGGTDGGTQTP</sequence>
<name>A0A127AWL4_9CAUD</name>
<protein>
    <submittedName>
        <fullName evidence="2">Uncharacterized protein</fullName>
    </submittedName>
</protein>
<gene>
    <name evidence="2" type="ORF">SP15_232</name>
</gene>
<feature type="region of interest" description="Disordered" evidence="1">
    <location>
        <begin position="119"/>
        <end position="140"/>
    </location>
</feature>
<proteinExistence type="predicted"/>
<dbReference type="Proteomes" id="UP000203261">
    <property type="component" value="Segment"/>
</dbReference>
<dbReference type="EMBL" id="KT624200">
    <property type="protein sequence ID" value="AMM45035.1"/>
    <property type="molecule type" value="Genomic_DNA"/>
</dbReference>